<feature type="region of interest" description="Disordered" evidence="6">
    <location>
        <begin position="132"/>
        <end position="184"/>
    </location>
</feature>
<name>A0A2N1JEG6_9BASI</name>
<evidence type="ECO:0000256" key="3">
    <source>
        <dbReference type="ARBA" id="ARBA00023125"/>
    </source>
</evidence>
<dbReference type="SMART" id="SM00353">
    <property type="entry name" value="HLH"/>
    <property type="match status" value="1"/>
</dbReference>
<organism evidence="8 9">
    <name type="scientific">Malassezia vespertilionis</name>
    <dbReference type="NCBI Taxonomy" id="2020962"/>
    <lineage>
        <taxon>Eukaryota</taxon>
        <taxon>Fungi</taxon>
        <taxon>Dikarya</taxon>
        <taxon>Basidiomycota</taxon>
        <taxon>Ustilaginomycotina</taxon>
        <taxon>Malasseziomycetes</taxon>
        <taxon>Malasseziales</taxon>
        <taxon>Malasseziaceae</taxon>
        <taxon>Malassezia</taxon>
    </lineage>
</organism>
<keyword evidence="9" id="KW-1185">Reference proteome</keyword>
<evidence type="ECO:0000256" key="6">
    <source>
        <dbReference type="SAM" id="MobiDB-lite"/>
    </source>
</evidence>
<keyword evidence="4" id="KW-0804">Transcription</keyword>
<dbReference type="PANTHER" id="PTHR15741">
    <property type="entry name" value="BASIC HELIX-LOOP-HELIX ZIP TRANSCRIPTION FACTOR"/>
    <property type="match status" value="1"/>
</dbReference>
<keyword evidence="2" id="KW-0805">Transcription regulation</keyword>
<dbReference type="OrthoDB" id="5778525at2759"/>
<keyword evidence="3" id="KW-0238">DNA-binding</keyword>
<dbReference type="InterPro" id="IPR036638">
    <property type="entry name" value="HLH_DNA-bd_sf"/>
</dbReference>
<evidence type="ECO:0000259" key="7">
    <source>
        <dbReference type="PROSITE" id="PS50888"/>
    </source>
</evidence>
<dbReference type="EMBL" id="KZ454988">
    <property type="protein sequence ID" value="PKI84937.1"/>
    <property type="molecule type" value="Genomic_DNA"/>
</dbReference>
<dbReference type="GO" id="GO:0046983">
    <property type="term" value="F:protein dimerization activity"/>
    <property type="evidence" value="ECO:0007669"/>
    <property type="project" value="InterPro"/>
</dbReference>
<dbReference type="InterPro" id="IPR052207">
    <property type="entry name" value="Max-like/E-box_TFs"/>
</dbReference>
<reference evidence="8 9" key="1">
    <citation type="submission" date="2017-10" db="EMBL/GenBank/DDBJ databases">
        <title>A novel species of cold-tolerant Malassezia isolated from bats.</title>
        <authorList>
            <person name="Lorch J.M."/>
            <person name="Palmer J.M."/>
            <person name="Vanderwolf K.J."/>
            <person name="Schmidt K.Z."/>
            <person name="Verant M.L."/>
            <person name="Weller T.J."/>
            <person name="Blehert D.S."/>
        </authorList>
    </citation>
    <scope>NUCLEOTIDE SEQUENCE [LARGE SCALE GENOMIC DNA]</scope>
    <source>
        <strain evidence="8 9">NWHC:44797-103</strain>
    </source>
</reference>
<feature type="domain" description="BHLH" evidence="7">
    <location>
        <begin position="254"/>
        <end position="323"/>
    </location>
</feature>
<dbReference type="InterPro" id="IPR011598">
    <property type="entry name" value="bHLH_dom"/>
</dbReference>
<dbReference type="PROSITE" id="PS50888">
    <property type="entry name" value="BHLH"/>
    <property type="match status" value="1"/>
</dbReference>
<dbReference type="STRING" id="2020962.A0A2N1JEG6"/>
<dbReference type="Pfam" id="PF00010">
    <property type="entry name" value="HLH"/>
    <property type="match status" value="1"/>
</dbReference>
<keyword evidence="5" id="KW-0539">Nucleus</keyword>
<dbReference type="GO" id="GO:0000981">
    <property type="term" value="F:DNA-binding transcription factor activity, RNA polymerase II-specific"/>
    <property type="evidence" value="ECO:0007669"/>
    <property type="project" value="TreeGrafter"/>
</dbReference>
<dbReference type="AlphaFoldDB" id="A0A2N1JEG6"/>
<dbReference type="SUPFAM" id="SSF47459">
    <property type="entry name" value="HLH, helix-loop-helix DNA-binding domain"/>
    <property type="match status" value="1"/>
</dbReference>
<feature type="region of interest" description="Disordered" evidence="6">
    <location>
        <begin position="70"/>
        <end position="96"/>
    </location>
</feature>
<accession>A0A2N1JEG6</accession>
<sequence length="350" mass="38824">MLSEPTEETVPLHTNGIASSSETGEVITPAIEKLHMHWSSHMDQYSIFSHPSNQSALPYLISSQPRIAQPSPWPAAQGGASYAQSEPAAKIARETRPLPRDVVARGGWKLDDHAYGRDPNWREEQISFLHTAERPESSRQAAIKPAHYADRAEAQRTASVHHAANAPKDAKERTGTGAEHIDQGLVQRVVPAELRAYFAPPSTSNQPHLDAFRERKHKLERDAAQGDAAALAEIAEARGAKRKAGSQGLLSDAEKKANHIASEQKRRANIRKGYDMLSEVIPTLVKSQEDNSGVANLKDHEGKISTHGEITILEEAVDYLNERLLEHQHLLKRKAEIQLYLLSKYSEKNR</sequence>
<evidence type="ECO:0000256" key="5">
    <source>
        <dbReference type="ARBA" id="ARBA00023242"/>
    </source>
</evidence>
<dbReference type="Gene3D" id="4.10.280.10">
    <property type="entry name" value="Helix-loop-helix DNA-binding domain"/>
    <property type="match status" value="1"/>
</dbReference>
<dbReference type="PANTHER" id="PTHR15741:SF27">
    <property type="entry name" value="TRANSCRIPTION FACTOR AP-4"/>
    <property type="match status" value="1"/>
</dbReference>
<proteinExistence type="predicted"/>
<evidence type="ECO:0000256" key="1">
    <source>
        <dbReference type="ARBA" id="ARBA00004123"/>
    </source>
</evidence>
<evidence type="ECO:0000256" key="2">
    <source>
        <dbReference type="ARBA" id="ARBA00023015"/>
    </source>
</evidence>
<protein>
    <recommendedName>
        <fullName evidence="7">BHLH domain-containing protein</fullName>
    </recommendedName>
</protein>
<dbReference type="GO" id="GO:0000978">
    <property type="term" value="F:RNA polymerase II cis-regulatory region sequence-specific DNA binding"/>
    <property type="evidence" value="ECO:0007669"/>
    <property type="project" value="TreeGrafter"/>
</dbReference>
<evidence type="ECO:0000256" key="4">
    <source>
        <dbReference type="ARBA" id="ARBA00023163"/>
    </source>
</evidence>
<evidence type="ECO:0000313" key="8">
    <source>
        <dbReference type="EMBL" id="PKI84937.1"/>
    </source>
</evidence>
<dbReference type="Proteomes" id="UP000232875">
    <property type="component" value="Unassembled WGS sequence"/>
</dbReference>
<dbReference type="GO" id="GO:0005634">
    <property type="term" value="C:nucleus"/>
    <property type="evidence" value="ECO:0007669"/>
    <property type="project" value="UniProtKB-SubCell"/>
</dbReference>
<feature type="compositionally biased region" description="Basic and acidic residues" evidence="6">
    <location>
        <begin position="168"/>
        <end position="182"/>
    </location>
</feature>
<gene>
    <name evidence="8" type="ORF">MVES_001256</name>
</gene>
<evidence type="ECO:0000313" key="9">
    <source>
        <dbReference type="Proteomes" id="UP000232875"/>
    </source>
</evidence>
<comment type="subcellular location">
    <subcellularLocation>
        <location evidence="1">Nucleus</location>
    </subcellularLocation>
</comment>